<dbReference type="STRING" id="1287681.M7TYB0"/>
<feature type="transmembrane region" description="Helical" evidence="2">
    <location>
        <begin position="111"/>
        <end position="136"/>
    </location>
</feature>
<dbReference type="OMA" id="AGWGDYY"/>
<feature type="compositionally biased region" description="Low complexity" evidence="1">
    <location>
        <begin position="9"/>
        <end position="21"/>
    </location>
</feature>
<accession>M7TYB0</accession>
<keyword evidence="4" id="KW-1185">Reference proteome</keyword>
<feature type="region of interest" description="Disordered" evidence="1">
    <location>
        <begin position="59"/>
        <end position="98"/>
    </location>
</feature>
<name>M7TYB0_EUTLA</name>
<evidence type="ECO:0000256" key="1">
    <source>
        <dbReference type="SAM" id="MobiDB-lite"/>
    </source>
</evidence>
<dbReference type="Proteomes" id="UP000012174">
    <property type="component" value="Unassembled WGS sequence"/>
</dbReference>
<dbReference type="AlphaFoldDB" id="M7TYB0"/>
<evidence type="ECO:0000313" key="4">
    <source>
        <dbReference type="Proteomes" id="UP000012174"/>
    </source>
</evidence>
<evidence type="ECO:0000256" key="2">
    <source>
        <dbReference type="SAM" id="Phobius"/>
    </source>
</evidence>
<dbReference type="HOGENOM" id="CLU_1034505_0_0_1"/>
<dbReference type="EMBL" id="KB705607">
    <property type="protein sequence ID" value="EMR71655.1"/>
    <property type="molecule type" value="Genomic_DNA"/>
</dbReference>
<feature type="region of interest" description="Disordered" evidence="1">
    <location>
        <begin position="1"/>
        <end position="27"/>
    </location>
</feature>
<keyword evidence="2" id="KW-0812">Transmembrane</keyword>
<proteinExistence type="predicted"/>
<protein>
    <recommendedName>
        <fullName evidence="5">Apple domain-containing protein</fullName>
    </recommendedName>
</protein>
<keyword evidence="2" id="KW-1133">Transmembrane helix</keyword>
<dbReference type="Gene3D" id="3.50.4.10">
    <property type="entry name" value="Hepatocyte Growth Factor"/>
    <property type="match status" value="1"/>
</dbReference>
<keyword evidence="2" id="KW-0472">Membrane</keyword>
<reference evidence="4" key="1">
    <citation type="journal article" date="2013" name="Genome Announc.">
        <title>Draft genome sequence of the grapevine dieback fungus Eutypa lata UCR-EL1.</title>
        <authorList>
            <person name="Blanco-Ulate B."/>
            <person name="Rolshausen P.E."/>
            <person name="Cantu D."/>
        </authorList>
    </citation>
    <scope>NUCLEOTIDE SEQUENCE [LARGE SCALE GENOMIC DNA]</scope>
    <source>
        <strain evidence="4">UCR-EL1</strain>
    </source>
</reference>
<feature type="compositionally biased region" description="Low complexity" evidence="1">
    <location>
        <begin position="139"/>
        <end position="162"/>
    </location>
</feature>
<gene>
    <name evidence="3" type="ORF">UCREL1_1305</name>
</gene>
<sequence length="269" mass="28219">MSYQLRPIQAQEPQEQQQQQQGSEYAAGYPSDAAAAAAAAAAGQPIYWAQDPAMMTIPPPVPPKSPFSDKYAGSNVGTDVPSSGYPHSLPARTLPSQNQGPRICGVKRNSFYILVAVACFLLVLGIATGVGVGLAMNHSTPSDTSSSSNATATSTQSAPTPSFTGTLVSAPVTCPQNNNTVYLAASSPSKAFNVECGHDYSSNDGAKDITQRKGVDTMAECLDLCGARAECVGVGYGDFEGTWTCWLKSQLGQPNNSPQWYAARLQDVD</sequence>
<evidence type="ECO:0008006" key="5">
    <source>
        <dbReference type="Google" id="ProtNLM"/>
    </source>
</evidence>
<dbReference type="eggNOG" id="ENOG502SWYF">
    <property type="taxonomic scope" value="Eukaryota"/>
</dbReference>
<evidence type="ECO:0000313" key="3">
    <source>
        <dbReference type="EMBL" id="EMR71655.1"/>
    </source>
</evidence>
<organism evidence="3 4">
    <name type="scientific">Eutypa lata (strain UCR-EL1)</name>
    <name type="common">Grapevine dieback disease fungus</name>
    <name type="synonym">Eutypa armeniacae</name>
    <dbReference type="NCBI Taxonomy" id="1287681"/>
    <lineage>
        <taxon>Eukaryota</taxon>
        <taxon>Fungi</taxon>
        <taxon>Dikarya</taxon>
        <taxon>Ascomycota</taxon>
        <taxon>Pezizomycotina</taxon>
        <taxon>Sordariomycetes</taxon>
        <taxon>Xylariomycetidae</taxon>
        <taxon>Xylariales</taxon>
        <taxon>Diatrypaceae</taxon>
        <taxon>Eutypa</taxon>
    </lineage>
</organism>
<feature type="region of interest" description="Disordered" evidence="1">
    <location>
        <begin position="138"/>
        <end position="162"/>
    </location>
</feature>
<dbReference type="OrthoDB" id="3499003at2759"/>
<dbReference type="KEGG" id="ela:UCREL1_1305"/>